<comment type="caution">
    <text evidence="1">The sequence shown here is derived from an EMBL/GenBank/DDBJ whole genome shotgun (WGS) entry which is preliminary data.</text>
</comment>
<dbReference type="Proteomes" id="UP001293718">
    <property type="component" value="Unassembled WGS sequence"/>
</dbReference>
<proteinExistence type="predicted"/>
<gene>
    <name evidence="1" type="ORF">SM757_04350</name>
</gene>
<keyword evidence="2" id="KW-1185">Reference proteome</keyword>
<protein>
    <submittedName>
        <fullName evidence="1">Uncharacterized protein</fullName>
    </submittedName>
</protein>
<name>A0ABU5IA56_9BURK</name>
<sequence>MDQPLREVTLNGIESRLLYELLLLTISEQTQQQLRALRASQHSNVEREAQAIAAAAKLLGVVGTPSTYQLTPKEISVLRDVAATGAAPILLTLSRNAPEKVLAKYGDPQNVAQVAHEGVEMLVGLLDRLHSKSLPTRSPDAR</sequence>
<dbReference type="EMBL" id="JAXOJX010000003">
    <property type="protein sequence ID" value="MDZ5455797.1"/>
    <property type="molecule type" value="Genomic_DNA"/>
</dbReference>
<reference evidence="1 2" key="1">
    <citation type="submission" date="2023-11" db="EMBL/GenBank/DDBJ databases">
        <title>Draft genome of Azohydromonas lata strain H1 (DSM1123), a polyhydroxyalkanoate producer.</title>
        <authorList>
            <person name="Traversa D."/>
            <person name="D'Addabbo P."/>
            <person name="Pazzani C."/>
            <person name="Manzari C."/>
            <person name="Chiara M."/>
            <person name="Scrascia M."/>
        </authorList>
    </citation>
    <scope>NUCLEOTIDE SEQUENCE [LARGE SCALE GENOMIC DNA]</scope>
    <source>
        <strain evidence="1 2">H1</strain>
    </source>
</reference>
<evidence type="ECO:0000313" key="1">
    <source>
        <dbReference type="EMBL" id="MDZ5455797.1"/>
    </source>
</evidence>
<organism evidence="1 2">
    <name type="scientific">Azohydromonas lata</name>
    <dbReference type="NCBI Taxonomy" id="45677"/>
    <lineage>
        <taxon>Bacteria</taxon>
        <taxon>Pseudomonadati</taxon>
        <taxon>Pseudomonadota</taxon>
        <taxon>Betaproteobacteria</taxon>
        <taxon>Burkholderiales</taxon>
        <taxon>Sphaerotilaceae</taxon>
        <taxon>Azohydromonas</taxon>
    </lineage>
</organism>
<accession>A0ABU5IA56</accession>
<evidence type="ECO:0000313" key="2">
    <source>
        <dbReference type="Proteomes" id="UP001293718"/>
    </source>
</evidence>
<dbReference type="RefSeq" id="WP_322464486.1">
    <property type="nucleotide sequence ID" value="NZ_JAXOJX010000003.1"/>
</dbReference>